<evidence type="ECO:0000313" key="4">
    <source>
        <dbReference type="Proteomes" id="UP000073492"/>
    </source>
</evidence>
<protein>
    <recommendedName>
        <fullName evidence="2">Zn(2)-C6 fungal-type domain-containing protein</fullName>
    </recommendedName>
</protein>
<dbReference type="EMBL" id="LFZO01000305">
    <property type="protein sequence ID" value="KXT09801.1"/>
    <property type="molecule type" value="Genomic_DNA"/>
</dbReference>
<comment type="caution">
    <text evidence="3">The sequence shown here is derived from an EMBL/GenBank/DDBJ whole genome shotgun (WGS) entry which is preliminary data.</text>
</comment>
<dbReference type="Proteomes" id="UP000073492">
    <property type="component" value="Unassembled WGS sequence"/>
</dbReference>
<accession>A0A139I4Y5</accession>
<dbReference type="CDD" id="cd00067">
    <property type="entry name" value="GAL4"/>
    <property type="match status" value="1"/>
</dbReference>
<dbReference type="AlphaFoldDB" id="A0A139I4Y5"/>
<dbReference type="OrthoDB" id="5429770at2759"/>
<dbReference type="GO" id="GO:0000981">
    <property type="term" value="F:DNA-binding transcription factor activity, RNA polymerase II-specific"/>
    <property type="evidence" value="ECO:0007669"/>
    <property type="project" value="InterPro"/>
</dbReference>
<feature type="domain" description="Zn(2)-C6 fungal-type" evidence="2">
    <location>
        <begin position="42"/>
        <end position="70"/>
    </location>
</feature>
<dbReference type="InterPro" id="IPR053175">
    <property type="entry name" value="DHMBA_Reg_Transcription_Factor"/>
</dbReference>
<evidence type="ECO:0000313" key="3">
    <source>
        <dbReference type="EMBL" id="KXT09801.1"/>
    </source>
</evidence>
<reference evidence="3 4" key="1">
    <citation type="submission" date="2015-07" db="EMBL/GenBank/DDBJ databases">
        <title>Comparative genomics of the Sigatoka disease complex on banana suggests a link between parallel evolutionary changes in Pseudocercospora fijiensis and Pseudocercospora eumusae and increased virulence on the banana host.</title>
        <authorList>
            <person name="Chang T.-C."/>
            <person name="Salvucci A."/>
            <person name="Crous P.W."/>
            <person name="Stergiopoulos I."/>
        </authorList>
    </citation>
    <scope>NUCLEOTIDE SEQUENCE [LARGE SCALE GENOMIC DNA]</scope>
    <source>
        <strain evidence="3 4">CBS 116634</strain>
    </source>
</reference>
<organism evidence="3 4">
    <name type="scientific">Pseudocercospora musae</name>
    <dbReference type="NCBI Taxonomy" id="113226"/>
    <lineage>
        <taxon>Eukaryota</taxon>
        <taxon>Fungi</taxon>
        <taxon>Dikarya</taxon>
        <taxon>Ascomycota</taxon>
        <taxon>Pezizomycotina</taxon>
        <taxon>Dothideomycetes</taxon>
        <taxon>Dothideomycetidae</taxon>
        <taxon>Mycosphaerellales</taxon>
        <taxon>Mycosphaerellaceae</taxon>
        <taxon>Pseudocercospora</taxon>
    </lineage>
</organism>
<gene>
    <name evidence="3" type="ORF">AC579_6552</name>
</gene>
<keyword evidence="1" id="KW-0539">Nucleus</keyword>
<dbReference type="Pfam" id="PF00172">
    <property type="entry name" value="Zn_clus"/>
    <property type="match status" value="1"/>
</dbReference>
<evidence type="ECO:0000259" key="2">
    <source>
        <dbReference type="PROSITE" id="PS50048"/>
    </source>
</evidence>
<dbReference type="SMART" id="SM00066">
    <property type="entry name" value="GAL4"/>
    <property type="match status" value="1"/>
</dbReference>
<dbReference type="Gene3D" id="4.10.240.10">
    <property type="entry name" value="Zn(2)-C6 fungal-type DNA-binding domain"/>
    <property type="match status" value="1"/>
</dbReference>
<name>A0A139I4Y5_9PEZI</name>
<proteinExistence type="predicted"/>
<keyword evidence="4" id="KW-1185">Reference proteome</keyword>
<dbReference type="SUPFAM" id="SSF57701">
    <property type="entry name" value="Zn2/Cys6 DNA-binding domain"/>
    <property type="match status" value="1"/>
</dbReference>
<evidence type="ECO:0000256" key="1">
    <source>
        <dbReference type="ARBA" id="ARBA00023242"/>
    </source>
</evidence>
<dbReference type="InterPro" id="IPR001138">
    <property type="entry name" value="Zn2Cys6_DnaBD"/>
</dbReference>
<dbReference type="PANTHER" id="PTHR38791">
    <property type="entry name" value="ZN(II)2CYS6 TRANSCRIPTION FACTOR (EUROFUNG)-RELATED-RELATED"/>
    <property type="match status" value="1"/>
</dbReference>
<sequence>MQPLRANPSYTSTLIERLNYCSSPSRDTVDIQPSAMPDFDRSCEPCRKKRIKCDQTYPRCNQCSVTGLDCPGVIEDQRVVIWKGICQAVHDAISYDHDRSWSLKPSHGRNPFPVDDNDDPIIANEVLTSRRIFQSAETTLRSFLTSQFSIWGSSMPSVYSQTTDGSCFDYAVRSASLFIFANQHSDSGLSEKAELCYGSALRSLRAALTGRHQGNNEELIFTIQAMHMIEDISPTGVPTHSPHLRGILNLLHLREQAGYERVTPSTIEVVYGIICDSFPLLLDDPYGSAYLVKSKIVARSAPGPPTLLQMHCYNIGSLRSRLTRQNEPQEIEILAIVGKASMLDRQLNQWTADLPPDWLPHTEYPSHSIDKPESAAEFYDTIFFAKLFNAYRCARLHLHETVLSALHMLSATSDNSSHESSALQSREIVTLMMDGICASIPYHLHKVNSTGKPTTPDARGVIGAHALVWPLSVVLRRAHVDSWHRKVALETLQYIAAKRGLRKADLAVRKAIADDETRAVEKFIGIG</sequence>
<dbReference type="STRING" id="113226.A0A139I4Y5"/>
<dbReference type="GO" id="GO:0008270">
    <property type="term" value="F:zinc ion binding"/>
    <property type="evidence" value="ECO:0007669"/>
    <property type="project" value="InterPro"/>
</dbReference>
<dbReference type="PROSITE" id="PS00463">
    <property type="entry name" value="ZN2_CY6_FUNGAL_1"/>
    <property type="match status" value="1"/>
</dbReference>
<dbReference type="InterPro" id="IPR036864">
    <property type="entry name" value="Zn2-C6_fun-type_DNA-bd_sf"/>
</dbReference>
<dbReference type="PROSITE" id="PS50048">
    <property type="entry name" value="ZN2_CY6_FUNGAL_2"/>
    <property type="match status" value="1"/>
</dbReference>